<evidence type="ECO:0000313" key="3">
    <source>
        <dbReference type="EMBL" id="NKI91893.1"/>
    </source>
</evidence>
<dbReference type="InterPro" id="IPR036388">
    <property type="entry name" value="WH-like_DNA-bd_sf"/>
</dbReference>
<dbReference type="Pfam" id="PF21205">
    <property type="entry name" value="Rep3_C"/>
    <property type="match status" value="1"/>
</dbReference>
<dbReference type="Gene3D" id="1.10.10.10">
    <property type="entry name" value="Winged helix-like DNA-binding domain superfamily/Winged helix DNA-binding domain"/>
    <property type="match status" value="2"/>
</dbReference>
<dbReference type="InterPro" id="IPR036390">
    <property type="entry name" value="WH_DNA-bd_sf"/>
</dbReference>
<feature type="domain" description="Initiator Rep protein WH1" evidence="2">
    <location>
        <begin position="2"/>
        <end position="123"/>
    </location>
</feature>
<organism evidence="3 4">
    <name type="scientific">Hymenobacter artigasi</name>
    <dbReference type="NCBI Taxonomy" id="2719616"/>
    <lineage>
        <taxon>Bacteria</taxon>
        <taxon>Pseudomonadati</taxon>
        <taxon>Bacteroidota</taxon>
        <taxon>Cytophagia</taxon>
        <taxon>Cytophagales</taxon>
        <taxon>Hymenobacteraceae</taxon>
        <taxon>Hymenobacter</taxon>
    </lineage>
</organism>
<comment type="caution">
    <text evidence="3">The sequence shown here is derived from an EMBL/GenBank/DDBJ whole genome shotgun (WGS) entry which is preliminary data.</text>
</comment>
<dbReference type="Pfam" id="PF01051">
    <property type="entry name" value="Rep3_N"/>
    <property type="match status" value="1"/>
</dbReference>
<sequence length="354" mass="39884">MLTRIKRDDTSFTKCELSVREILDQGSSQNYGHVRKVLEKFASRLITIETLDTGGKRMKQRTYSAIPLLARADYIEGEGQIVLRFNDELHDYLLELHDNFTKAQLTELMKLKSAASYRIYWLLREYAAFGKRTMQLDELKSILGLSEGYDRFNNFRARVLERAKEELAETDLPFTYSTISKGRLVTHIEFLFKPIESATSNVFAQLPGAPISEWATAVLAAGVSPGSLLQIQERVSAGDYDEGYVHYVLNTVKAQVKIGKVKNEGGAVFKALTDGYMLQAYRKSQHTVTPPKAKVNPAIASKRKKLLSELEDAHGSLQFVKTAVIYTEETRPDVIARVQEVIANLEQQLKQIGG</sequence>
<evidence type="ECO:0000256" key="1">
    <source>
        <dbReference type="ARBA" id="ARBA00038283"/>
    </source>
</evidence>
<reference evidence="3 4" key="1">
    <citation type="submission" date="2020-03" db="EMBL/GenBank/DDBJ databases">
        <title>Genomic Encyclopedia of Type Strains, Phase IV (KMG-V): Genome sequencing to study the core and pangenomes of soil and plant-associated prokaryotes.</title>
        <authorList>
            <person name="Whitman W."/>
        </authorList>
    </citation>
    <scope>NUCLEOTIDE SEQUENCE [LARGE SCALE GENOMIC DNA]</scope>
    <source>
        <strain evidence="3 4">1B</strain>
    </source>
</reference>
<name>A0ABX1HNQ4_9BACT</name>
<comment type="similarity">
    <text evidence="1">Belongs to the initiator RepB protein family.</text>
</comment>
<gene>
    <name evidence="3" type="ORF">HBN54_004516</name>
</gene>
<dbReference type="Proteomes" id="UP000717634">
    <property type="component" value="Unassembled WGS sequence"/>
</dbReference>
<protein>
    <recommendedName>
        <fullName evidence="2">Initiator Rep protein WH1 domain-containing protein</fullName>
    </recommendedName>
</protein>
<evidence type="ECO:0000313" key="4">
    <source>
        <dbReference type="Proteomes" id="UP000717634"/>
    </source>
</evidence>
<evidence type="ECO:0000259" key="2">
    <source>
        <dbReference type="Pfam" id="PF01051"/>
    </source>
</evidence>
<dbReference type="InterPro" id="IPR000525">
    <property type="entry name" value="Initiator_Rep_WH1"/>
</dbReference>
<dbReference type="EMBL" id="JAAVTK010000025">
    <property type="protein sequence ID" value="NKI91893.1"/>
    <property type="molecule type" value="Genomic_DNA"/>
</dbReference>
<accession>A0ABX1HNQ4</accession>
<keyword evidence="4" id="KW-1185">Reference proteome</keyword>
<proteinExistence type="inferred from homology"/>
<dbReference type="SUPFAM" id="SSF46785">
    <property type="entry name" value="Winged helix' DNA-binding domain"/>
    <property type="match status" value="2"/>
</dbReference>